<keyword evidence="2" id="KW-0547">Nucleotide-binding</keyword>
<evidence type="ECO:0000313" key="5">
    <source>
        <dbReference type="Proteomes" id="UP001174677"/>
    </source>
</evidence>
<dbReference type="EMBL" id="JARPOI010000004">
    <property type="protein sequence ID" value="KAJ9182673.1"/>
    <property type="molecule type" value="Genomic_DNA"/>
</dbReference>
<name>A0ABQ9MRX1_HEVBR</name>
<comment type="caution">
    <text evidence="4">The sequence shown here is derived from an EMBL/GenBank/DDBJ whole genome shotgun (WGS) entry which is preliminary data.</text>
</comment>
<evidence type="ECO:0000256" key="3">
    <source>
        <dbReference type="ARBA" id="ARBA00022821"/>
    </source>
</evidence>
<reference evidence="4" key="1">
    <citation type="journal article" date="2023" name="Plant Biotechnol. J.">
        <title>Chromosome-level wild Hevea brasiliensis genome provides new tools for genomic-assisted breeding and valuable loci to elevate rubber yield.</title>
        <authorList>
            <person name="Cheng H."/>
            <person name="Song X."/>
            <person name="Hu Y."/>
            <person name="Wu T."/>
            <person name="Yang Q."/>
            <person name="An Z."/>
            <person name="Feng S."/>
            <person name="Deng Z."/>
            <person name="Wu W."/>
            <person name="Zeng X."/>
            <person name="Tu M."/>
            <person name="Wang X."/>
            <person name="Huang H."/>
        </authorList>
    </citation>
    <scope>NUCLEOTIDE SEQUENCE</scope>
    <source>
        <strain evidence="4">MT/VB/25A 57/8</strain>
    </source>
</reference>
<dbReference type="Gene3D" id="3.80.10.10">
    <property type="entry name" value="Ribonuclease Inhibitor"/>
    <property type="match status" value="1"/>
</dbReference>
<keyword evidence="3" id="KW-0611">Plant defense</keyword>
<dbReference type="InterPro" id="IPR042197">
    <property type="entry name" value="Apaf_helical"/>
</dbReference>
<evidence type="ECO:0000256" key="1">
    <source>
        <dbReference type="ARBA" id="ARBA00022614"/>
    </source>
</evidence>
<dbReference type="Gene3D" id="1.10.10.10">
    <property type="entry name" value="Winged helix-like DNA-binding domain superfamily/Winged helix DNA-binding domain"/>
    <property type="match status" value="1"/>
</dbReference>
<sequence length="319" mass="35857">MNCRPKNLLDILTEDEAWALFQTAANLEDDSTALSNVAKRVAKECGCLPIAIVSVAKALRGKSLHGWERALTKLQEGEYIEIQDMSGEEKAFKSLKFSFDELPREETKRCLLLCSLYPKDHEICVEDVSRYAFGLGLYQHAQSLKDNLSEVLYAIDELKDCHLLLEAGSKGHVKMHDLVRDVVLLIGKSYLAARESRTKKEFIVGGGVGFEEWPMDERFKDCAAISLLDNEIGRLPDQLDSPRLEILLLARRTYGTVGYSSSGEEFTNILDKSFQGMEKLRVLSLTHGILSIQSLVCLMSLRTLELRYCKLTDLASCKI</sequence>
<dbReference type="InterPro" id="IPR032675">
    <property type="entry name" value="LRR_dom_sf"/>
</dbReference>
<dbReference type="InterPro" id="IPR050905">
    <property type="entry name" value="Plant_NBS-LRR"/>
</dbReference>
<dbReference type="SUPFAM" id="SSF52540">
    <property type="entry name" value="P-loop containing nucleoside triphosphate hydrolases"/>
    <property type="match status" value="1"/>
</dbReference>
<proteinExistence type="predicted"/>
<dbReference type="InterPro" id="IPR036388">
    <property type="entry name" value="WH-like_DNA-bd_sf"/>
</dbReference>
<keyword evidence="5" id="KW-1185">Reference proteome</keyword>
<dbReference type="SUPFAM" id="SSF52058">
    <property type="entry name" value="L domain-like"/>
    <property type="match status" value="1"/>
</dbReference>
<organism evidence="4 5">
    <name type="scientific">Hevea brasiliensis</name>
    <name type="common">Para rubber tree</name>
    <name type="synonym">Siphonia brasiliensis</name>
    <dbReference type="NCBI Taxonomy" id="3981"/>
    <lineage>
        <taxon>Eukaryota</taxon>
        <taxon>Viridiplantae</taxon>
        <taxon>Streptophyta</taxon>
        <taxon>Embryophyta</taxon>
        <taxon>Tracheophyta</taxon>
        <taxon>Spermatophyta</taxon>
        <taxon>Magnoliopsida</taxon>
        <taxon>eudicotyledons</taxon>
        <taxon>Gunneridae</taxon>
        <taxon>Pentapetalae</taxon>
        <taxon>rosids</taxon>
        <taxon>fabids</taxon>
        <taxon>Malpighiales</taxon>
        <taxon>Euphorbiaceae</taxon>
        <taxon>Crotonoideae</taxon>
        <taxon>Micrandreae</taxon>
        <taxon>Hevea</taxon>
    </lineage>
</organism>
<dbReference type="Proteomes" id="UP001174677">
    <property type="component" value="Chromosome 4"/>
</dbReference>
<evidence type="ECO:0008006" key="6">
    <source>
        <dbReference type="Google" id="ProtNLM"/>
    </source>
</evidence>
<protein>
    <recommendedName>
        <fullName evidence="6">NB-ARC domain-containing protein</fullName>
    </recommendedName>
</protein>
<dbReference type="Gene3D" id="1.10.8.430">
    <property type="entry name" value="Helical domain of apoptotic protease-activating factors"/>
    <property type="match status" value="1"/>
</dbReference>
<evidence type="ECO:0000256" key="2">
    <source>
        <dbReference type="ARBA" id="ARBA00022741"/>
    </source>
</evidence>
<dbReference type="PANTHER" id="PTHR33463:SF121">
    <property type="entry name" value="NB-ARC DOMAIN-CONTAINING PROTEIN"/>
    <property type="match status" value="1"/>
</dbReference>
<accession>A0ABQ9MRX1</accession>
<evidence type="ECO:0000313" key="4">
    <source>
        <dbReference type="EMBL" id="KAJ9182673.1"/>
    </source>
</evidence>
<gene>
    <name evidence="4" type="ORF">P3X46_006639</name>
</gene>
<keyword evidence="1" id="KW-0433">Leucine-rich repeat</keyword>
<dbReference type="InterPro" id="IPR027417">
    <property type="entry name" value="P-loop_NTPase"/>
</dbReference>
<dbReference type="PANTHER" id="PTHR33463">
    <property type="entry name" value="NB-ARC DOMAIN-CONTAINING PROTEIN-RELATED"/>
    <property type="match status" value="1"/>
</dbReference>